<name>S9PBY6_CYSF2</name>
<dbReference type="RefSeq" id="WP_002624009.1">
    <property type="nucleotide sequence ID" value="NZ_ANAH02000012.1"/>
</dbReference>
<accession>S9PBY6</accession>
<comment type="caution">
    <text evidence="1">The sequence shown here is derived from an EMBL/GenBank/DDBJ whole genome shotgun (WGS) entry which is preliminary data.</text>
</comment>
<evidence type="ECO:0000313" key="1">
    <source>
        <dbReference type="EMBL" id="EPX60586.1"/>
    </source>
</evidence>
<evidence type="ECO:0000313" key="2">
    <source>
        <dbReference type="Proteomes" id="UP000011682"/>
    </source>
</evidence>
<dbReference type="EMBL" id="ANAH02000012">
    <property type="protein sequence ID" value="EPX60586.1"/>
    <property type="molecule type" value="Genomic_DNA"/>
</dbReference>
<proteinExistence type="predicted"/>
<sequence>MTPPILSGTLQAHRIAAMLRAGQRVKKGQLLARLEDTALS</sequence>
<protein>
    <submittedName>
        <fullName evidence="1">Uncharacterized protein</fullName>
    </submittedName>
</protein>
<dbReference type="Proteomes" id="UP000011682">
    <property type="component" value="Unassembled WGS sequence"/>
</dbReference>
<organism evidence="1 2">
    <name type="scientific">Cystobacter fuscus (strain ATCC 25194 / DSM 2262 / NBRC 100088 / M29)</name>
    <dbReference type="NCBI Taxonomy" id="1242864"/>
    <lineage>
        <taxon>Bacteria</taxon>
        <taxon>Pseudomonadati</taxon>
        <taxon>Myxococcota</taxon>
        <taxon>Myxococcia</taxon>
        <taxon>Myxococcales</taxon>
        <taxon>Cystobacterineae</taxon>
        <taxon>Archangiaceae</taxon>
        <taxon>Cystobacter</taxon>
    </lineage>
</organism>
<keyword evidence="2" id="KW-1185">Reference proteome</keyword>
<gene>
    <name evidence="1" type="ORF">D187_001740</name>
</gene>
<dbReference type="OrthoDB" id="176710at2"/>
<dbReference type="Gene3D" id="2.40.50.100">
    <property type="match status" value="1"/>
</dbReference>
<reference evidence="1" key="1">
    <citation type="submission" date="2013-05" db="EMBL/GenBank/DDBJ databases">
        <title>Genome assembly of Cystobacter fuscus DSM 2262.</title>
        <authorList>
            <person name="Sharma G."/>
            <person name="Khatri I."/>
            <person name="Kaur C."/>
            <person name="Mayilraj S."/>
            <person name="Subramanian S."/>
        </authorList>
    </citation>
    <scope>NUCLEOTIDE SEQUENCE [LARGE SCALE GENOMIC DNA]</scope>
    <source>
        <strain evidence="1">DSM 2262</strain>
    </source>
</reference>
<dbReference type="AlphaFoldDB" id="S9PBY6"/>